<reference evidence="1" key="2">
    <citation type="journal article" date="2015" name="Fish Shellfish Immunol.">
        <title>Early steps in the European eel (Anguilla anguilla)-Vibrio vulnificus interaction in the gills: Role of the RtxA13 toxin.</title>
        <authorList>
            <person name="Callol A."/>
            <person name="Pajuelo D."/>
            <person name="Ebbesson L."/>
            <person name="Teles M."/>
            <person name="MacKenzie S."/>
            <person name="Amaro C."/>
        </authorList>
    </citation>
    <scope>NUCLEOTIDE SEQUENCE</scope>
</reference>
<evidence type="ECO:0000313" key="1">
    <source>
        <dbReference type="EMBL" id="JAH57594.1"/>
    </source>
</evidence>
<dbReference type="EMBL" id="GBXM01050983">
    <property type="protein sequence ID" value="JAH57594.1"/>
    <property type="molecule type" value="Transcribed_RNA"/>
</dbReference>
<sequence>MDSNLQASKMHFRTDATCLRMQLRTI</sequence>
<organism evidence="1">
    <name type="scientific">Anguilla anguilla</name>
    <name type="common">European freshwater eel</name>
    <name type="synonym">Muraena anguilla</name>
    <dbReference type="NCBI Taxonomy" id="7936"/>
    <lineage>
        <taxon>Eukaryota</taxon>
        <taxon>Metazoa</taxon>
        <taxon>Chordata</taxon>
        <taxon>Craniata</taxon>
        <taxon>Vertebrata</taxon>
        <taxon>Euteleostomi</taxon>
        <taxon>Actinopterygii</taxon>
        <taxon>Neopterygii</taxon>
        <taxon>Teleostei</taxon>
        <taxon>Anguilliformes</taxon>
        <taxon>Anguillidae</taxon>
        <taxon>Anguilla</taxon>
    </lineage>
</organism>
<proteinExistence type="predicted"/>
<protein>
    <submittedName>
        <fullName evidence="1">Uncharacterized protein</fullName>
    </submittedName>
</protein>
<dbReference type="AlphaFoldDB" id="A0A0E9TV78"/>
<name>A0A0E9TV78_ANGAN</name>
<accession>A0A0E9TV78</accession>
<reference evidence="1" key="1">
    <citation type="submission" date="2014-11" db="EMBL/GenBank/DDBJ databases">
        <authorList>
            <person name="Amaro Gonzalez C."/>
        </authorList>
    </citation>
    <scope>NUCLEOTIDE SEQUENCE</scope>
</reference>